<reference evidence="2" key="1">
    <citation type="journal article" date="2014" name="Front. Microbiol.">
        <title>High frequency of phylogenetically diverse reductive dehalogenase-homologous genes in deep subseafloor sedimentary metagenomes.</title>
        <authorList>
            <person name="Kawai M."/>
            <person name="Futagami T."/>
            <person name="Toyoda A."/>
            <person name="Takaki Y."/>
            <person name="Nishi S."/>
            <person name="Hori S."/>
            <person name="Arai W."/>
            <person name="Tsubouchi T."/>
            <person name="Morono Y."/>
            <person name="Uchiyama I."/>
            <person name="Ito T."/>
            <person name="Fujiyama A."/>
            <person name="Inagaki F."/>
            <person name="Takami H."/>
        </authorList>
    </citation>
    <scope>NUCLEOTIDE SEQUENCE</scope>
    <source>
        <strain evidence="2">Expedition CK06-06</strain>
    </source>
</reference>
<feature type="non-terminal residue" evidence="2">
    <location>
        <position position="1"/>
    </location>
</feature>
<dbReference type="EMBL" id="BARW01032652">
    <property type="protein sequence ID" value="GAJ02872.1"/>
    <property type="molecule type" value="Genomic_DNA"/>
</dbReference>
<evidence type="ECO:0000313" key="2">
    <source>
        <dbReference type="EMBL" id="GAJ02872.1"/>
    </source>
</evidence>
<proteinExistence type="predicted"/>
<dbReference type="AlphaFoldDB" id="X1UH19"/>
<gene>
    <name evidence="2" type="ORF">S12H4_51629</name>
</gene>
<dbReference type="SUPFAM" id="SSF50939">
    <property type="entry name" value="Sialidases"/>
    <property type="match status" value="1"/>
</dbReference>
<dbReference type="InterPro" id="IPR011040">
    <property type="entry name" value="Sialidase"/>
</dbReference>
<dbReference type="Pfam" id="PF13088">
    <property type="entry name" value="BNR_2"/>
    <property type="match status" value="1"/>
</dbReference>
<dbReference type="PANTHER" id="PTHR43752">
    <property type="entry name" value="BNR/ASP-BOX REPEAT FAMILY PROTEIN"/>
    <property type="match status" value="1"/>
</dbReference>
<organism evidence="2">
    <name type="scientific">marine sediment metagenome</name>
    <dbReference type="NCBI Taxonomy" id="412755"/>
    <lineage>
        <taxon>unclassified sequences</taxon>
        <taxon>metagenomes</taxon>
        <taxon>ecological metagenomes</taxon>
    </lineage>
</organism>
<dbReference type="Gene3D" id="2.120.10.10">
    <property type="match status" value="1"/>
</dbReference>
<comment type="caution">
    <text evidence="2">The sequence shown here is derived from an EMBL/GenBank/DDBJ whole genome shotgun (WGS) entry which is preliminary data.</text>
</comment>
<dbReference type="InterPro" id="IPR036278">
    <property type="entry name" value="Sialidase_sf"/>
</dbReference>
<accession>X1UH19</accession>
<sequence length="236" mass="27030">FCVTGGAQNPVKNSNKETLTSEFIFPLQSLHVHSSSIVELPDGGLLACWFEGSGERTANDFMIKGARLKKGESKWSETFVLTDTPGHPDCNPILFIDKNDRLHLLWIVVQANRWETSVLKSRVSSDYENSKVPRWEWQDVILLKPGEEFAETIKTRFRESNTPDLAWAEYAPLYERMIYDAAKDPKKRETGWMTRTHPIILPDGRILLPLYSDGFNLSIIAINCSCLFRLIFYTSR</sequence>
<protein>
    <recommendedName>
        <fullName evidence="1">Sialidase domain-containing protein</fullName>
    </recommendedName>
</protein>
<name>X1UH19_9ZZZZ</name>
<dbReference type="CDD" id="cd15482">
    <property type="entry name" value="Sialidase_non-viral"/>
    <property type="match status" value="1"/>
</dbReference>
<dbReference type="PANTHER" id="PTHR43752:SF2">
    <property type="entry name" value="BNR_ASP-BOX REPEAT FAMILY PROTEIN"/>
    <property type="match status" value="1"/>
</dbReference>
<feature type="domain" description="Sialidase" evidence="1">
    <location>
        <begin position="44"/>
        <end position="127"/>
    </location>
</feature>
<evidence type="ECO:0000259" key="1">
    <source>
        <dbReference type="Pfam" id="PF13088"/>
    </source>
</evidence>